<dbReference type="NCBIfam" id="TIGR01764">
    <property type="entry name" value="excise"/>
    <property type="match status" value="1"/>
</dbReference>
<reference evidence="2 3" key="1">
    <citation type="submission" date="2020-09" db="EMBL/GenBank/DDBJ databases">
        <title>Flavimobilis rhizosphaerae sp. nov., isolated from rhizosphere soil of Spartina alterniflora.</title>
        <authorList>
            <person name="Hanqin C."/>
        </authorList>
    </citation>
    <scope>NUCLEOTIDE SEQUENCE [LARGE SCALE GENOMIC DNA]</scope>
    <source>
        <strain evidence="2 3">GY 10621</strain>
    </source>
</reference>
<feature type="domain" description="Helix-turn-helix" evidence="1">
    <location>
        <begin position="73"/>
        <end position="121"/>
    </location>
</feature>
<organism evidence="2 3">
    <name type="scientific">Flavimobilis rhizosphaerae</name>
    <dbReference type="NCBI Taxonomy" id="2775421"/>
    <lineage>
        <taxon>Bacteria</taxon>
        <taxon>Bacillati</taxon>
        <taxon>Actinomycetota</taxon>
        <taxon>Actinomycetes</taxon>
        <taxon>Micrococcales</taxon>
        <taxon>Jonesiaceae</taxon>
        <taxon>Flavimobilis</taxon>
    </lineage>
</organism>
<dbReference type="InterPro" id="IPR010093">
    <property type="entry name" value="SinI_DNA-bd"/>
</dbReference>
<sequence>MERRDIVVEPRAADEARIVADGLGDPRPGVGAVLSVEGRTVELPPALADLVGSVVRAVAVGRTVTVGTLPAELTTTVAAEQLGISRPTLMKLVADGKIPAHKVGSHTRVLTEDVVAFRRARLDRQRAALAELIELSDALGED</sequence>
<name>A0ABR9DPU2_9MICO</name>
<dbReference type="Pfam" id="PF12728">
    <property type="entry name" value="HTH_17"/>
    <property type="match status" value="1"/>
</dbReference>
<protein>
    <submittedName>
        <fullName evidence="2">Helix-turn-helix domain-containing protein</fullName>
    </submittedName>
</protein>
<accession>A0ABR9DPU2</accession>
<evidence type="ECO:0000313" key="2">
    <source>
        <dbReference type="EMBL" id="MBD9699153.1"/>
    </source>
</evidence>
<dbReference type="InterPro" id="IPR041657">
    <property type="entry name" value="HTH_17"/>
</dbReference>
<evidence type="ECO:0000313" key="3">
    <source>
        <dbReference type="Proteomes" id="UP000642107"/>
    </source>
</evidence>
<proteinExistence type="predicted"/>
<evidence type="ECO:0000259" key="1">
    <source>
        <dbReference type="Pfam" id="PF12728"/>
    </source>
</evidence>
<gene>
    <name evidence="2" type="ORF">IGS67_06565</name>
</gene>
<dbReference type="EMBL" id="JACZDF010000003">
    <property type="protein sequence ID" value="MBD9699153.1"/>
    <property type="molecule type" value="Genomic_DNA"/>
</dbReference>
<dbReference type="Proteomes" id="UP000642107">
    <property type="component" value="Unassembled WGS sequence"/>
</dbReference>
<keyword evidence="3" id="KW-1185">Reference proteome</keyword>
<comment type="caution">
    <text evidence="2">The sequence shown here is derived from an EMBL/GenBank/DDBJ whole genome shotgun (WGS) entry which is preliminary data.</text>
</comment>